<comment type="subcellular location">
    <subcellularLocation>
        <location evidence="1">Membrane</location>
        <topology evidence="1">Multi-pass membrane protein</topology>
    </subcellularLocation>
</comment>
<accession>A0A6S9M622</accession>
<feature type="domain" description="Sugar phosphate transporter" evidence="7">
    <location>
        <begin position="97"/>
        <end position="388"/>
    </location>
</feature>
<evidence type="ECO:0000259" key="7">
    <source>
        <dbReference type="Pfam" id="PF03151"/>
    </source>
</evidence>
<dbReference type="AlphaFoldDB" id="A0A6S9M622"/>
<reference evidence="8" key="1">
    <citation type="submission" date="2021-01" db="EMBL/GenBank/DDBJ databases">
        <authorList>
            <person name="Corre E."/>
            <person name="Pelletier E."/>
            <person name="Niang G."/>
            <person name="Scheremetjew M."/>
            <person name="Finn R."/>
            <person name="Kale V."/>
            <person name="Holt S."/>
            <person name="Cochrane G."/>
            <person name="Meng A."/>
            <person name="Brown T."/>
            <person name="Cohen L."/>
        </authorList>
    </citation>
    <scope>NUCLEOTIDE SEQUENCE</scope>
    <source>
        <strain evidence="8">CCMP3107</strain>
    </source>
</reference>
<proteinExistence type="predicted"/>
<gene>
    <name evidence="8" type="ORF">HAKA00212_LOCUS3638</name>
</gene>
<feature type="transmembrane region" description="Helical" evidence="5">
    <location>
        <begin position="277"/>
        <end position="295"/>
    </location>
</feature>
<evidence type="ECO:0000256" key="5">
    <source>
        <dbReference type="SAM" id="Phobius"/>
    </source>
</evidence>
<organism evidence="8">
    <name type="scientific">Heterosigma akashiwo</name>
    <name type="common">Chromophytic alga</name>
    <name type="synonym">Heterosigma carterae</name>
    <dbReference type="NCBI Taxonomy" id="2829"/>
    <lineage>
        <taxon>Eukaryota</taxon>
        <taxon>Sar</taxon>
        <taxon>Stramenopiles</taxon>
        <taxon>Ochrophyta</taxon>
        <taxon>Raphidophyceae</taxon>
        <taxon>Chattonellales</taxon>
        <taxon>Chattonellaceae</taxon>
        <taxon>Heterosigma</taxon>
    </lineage>
</organism>
<evidence type="ECO:0000313" key="8">
    <source>
        <dbReference type="EMBL" id="CAE0624971.1"/>
    </source>
</evidence>
<dbReference type="PROSITE" id="PS51257">
    <property type="entry name" value="PROKAR_LIPOPROTEIN"/>
    <property type="match status" value="1"/>
</dbReference>
<dbReference type="InterPro" id="IPR004853">
    <property type="entry name" value="Sugar_P_trans_dom"/>
</dbReference>
<keyword evidence="3 5" id="KW-1133">Transmembrane helix</keyword>
<dbReference type="InterPro" id="IPR050186">
    <property type="entry name" value="TPT_transporter"/>
</dbReference>
<feature type="signal peptide" evidence="6">
    <location>
        <begin position="1"/>
        <end position="28"/>
    </location>
</feature>
<feature type="chain" id="PRO_5030159624" description="Sugar phosphate transporter domain-containing protein" evidence="6">
    <location>
        <begin position="29"/>
        <end position="398"/>
    </location>
</feature>
<dbReference type="InterPro" id="IPR037185">
    <property type="entry name" value="EmrE-like"/>
</dbReference>
<evidence type="ECO:0000256" key="4">
    <source>
        <dbReference type="ARBA" id="ARBA00023136"/>
    </source>
</evidence>
<keyword evidence="6" id="KW-0732">Signal</keyword>
<feature type="transmembrane region" description="Helical" evidence="5">
    <location>
        <begin position="168"/>
        <end position="191"/>
    </location>
</feature>
<feature type="transmembrane region" description="Helical" evidence="5">
    <location>
        <begin position="358"/>
        <end position="388"/>
    </location>
</feature>
<evidence type="ECO:0000256" key="3">
    <source>
        <dbReference type="ARBA" id="ARBA00022989"/>
    </source>
</evidence>
<name>A0A6S9M622_HETAK</name>
<feature type="transmembrane region" description="Helical" evidence="5">
    <location>
        <begin position="238"/>
        <end position="257"/>
    </location>
</feature>
<evidence type="ECO:0000256" key="2">
    <source>
        <dbReference type="ARBA" id="ARBA00022692"/>
    </source>
</evidence>
<evidence type="ECO:0000256" key="1">
    <source>
        <dbReference type="ARBA" id="ARBA00004141"/>
    </source>
</evidence>
<keyword evidence="2 5" id="KW-0812">Transmembrane</keyword>
<keyword evidence="4 5" id="KW-0472">Membrane</keyword>
<dbReference type="PANTHER" id="PTHR11132">
    <property type="entry name" value="SOLUTE CARRIER FAMILY 35"/>
    <property type="match status" value="1"/>
</dbReference>
<sequence>MRGKMASRLTYKYLLVVSLCILFASCMGFQTSRNSFYKVNNDKKLGATLHSSLAMSGSIRSHQTFELQKKISSWKKLKAAAATSAEGDKSSWERRLKIGGTFGVMYGVNVAYNVYNKKVLNVFPYPIFVGTLQMFLGIAYWGPLWLFGARATPKLSIQNLVTLLPVSLAYIMSHICTTIALSAGAMSFAHIVKAAEPMFTAGVSAAMGQFFPWQVYATLVPVVGGVGLACLKELSFSWWAFLNAALANLGGALRSALGKQLMGQAVGENMDAKNLNAVLLLMMSVMLCPFILATEGKLLAPGWRSALAAGYPQAKLLSELLISGILFCLYQEVSFLALDNVHPITHSLGQTFKRAVLIVASVVFFGTKLTPLGALGSAVALAGVFLYSMAKDYYGGRK</sequence>
<dbReference type="GO" id="GO:0016020">
    <property type="term" value="C:membrane"/>
    <property type="evidence" value="ECO:0007669"/>
    <property type="project" value="UniProtKB-SubCell"/>
</dbReference>
<dbReference type="SUPFAM" id="SSF103481">
    <property type="entry name" value="Multidrug resistance efflux transporter EmrE"/>
    <property type="match status" value="1"/>
</dbReference>
<dbReference type="Pfam" id="PF03151">
    <property type="entry name" value="TPT"/>
    <property type="match status" value="1"/>
</dbReference>
<protein>
    <recommendedName>
        <fullName evidence="7">Sugar phosphate transporter domain-containing protein</fullName>
    </recommendedName>
</protein>
<dbReference type="EMBL" id="HBIU01008984">
    <property type="protein sequence ID" value="CAE0624971.1"/>
    <property type="molecule type" value="Transcribed_RNA"/>
</dbReference>
<evidence type="ECO:0000256" key="6">
    <source>
        <dbReference type="SAM" id="SignalP"/>
    </source>
</evidence>
<feature type="transmembrane region" description="Helical" evidence="5">
    <location>
        <begin position="125"/>
        <end position="147"/>
    </location>
</feature>